<evidence type="ECO:0000313" key="3">
    <source>
        <dbReference type="Proteomes" id="UP000324897"/>
    </source>
</evidence>
<dbReference type="EMBL" id="RWGY01000009">
    <property type="protein sequence ID" value="TVU35044.1"/>
    <property type="molecule type" value="Genomic_DNA"/>
</dbReference>
<dbReference type="AlphaFoldDB" id="A0A5J9VI24"/>
<accession>A0A5J9VI24</accession>
<proteinExistence type="predicted"/>
<reference evidence="2 3" key="1">
    <citation type="journal article" date="2019" name="Sci. Rep.">
        <title>A high-quality genome of Eragrostis curvula grass provides insights into Poaceae evolution and supports new strategies to enhance forage quality.</title>
        <authorList>
            <person name="Carballo J."/>
            <person name="Santos B.A.C.M."/>
            <person name="Zappacosta D."/>
            <person name="Garbus I."/>
            <person name="Selva J.P."/>
            <person name="Gallo C.A."/>
            <person name="Diaz A."/>
            <person name="Albertini E."/>
            <person name="Caccamo M."/>
            <person name="Echenique V."/>
        </authorList>
    </citation>
    <scope>NUCLEOTIDE SEQUENCE [LARGE SCALE GENOMIC DNA]</scope>
    <source>
        <strain evidence="3">cv. Victoria</strain>
        <tissue evidence="2">Leaf</tissue>
    </source>
</reference>
<protein>
    <submittedName>
        <fullName evidence="2">Uncharacterized protein</fullName>
    </submittedName>
</protein>
<dbReference type="Gramene" id="TVU35044">
    <property type="protein sequence ID" value="TVU35044"/>
    <property type="gene ID" value="EJB05_16912"/>
</dbReference>
<feature type="non-terminal residue" evidence="2">
    <location>
        <position position="1"/>
    </location>
</feature>
<feature type="region of interest" description="Disordered" evidence="1">
    <location>
        <begin position="1"/>
        <end position="21"/>
    </location>
</feature>
<keyword evidence="3" id="KW-1185">Reference proteome</keyword>
<sequence length="150" mass="16738">MEVEKQLGKGRRGQDFSGGSSSNAWSMMSMVVASEVRSTHSSVFSQKTMKSVFADFASRNDAGFSPQPFVVMSECGSGSGRKRACVAASNQAQLLRYMQIHFGHSMRDSTCYVPGGWRAAWSLKYRSIFRDVRKYSILQWPIKSGDVKMK</sequence>
<evidence type="ECO:0000256" key="1">
    <source>
        <dbReference type="SAM" id="MobiDB-lite"/>
    </source>
</evidence>
<dbReference type="Proteomes" id="UP000324897">
    <property type="component" value="Unassembled WGS sequence"/>
</dbReference>
<organism evidence="2 3">
    <name type="scientific">Eragrostis curvula</name>
    <name type="common">weeping love grass</name>
    <dbReference type="NCBI Taxonomy" id="38414"/>
    <lineage>
        <taxon>Eukaryota</taxon>
        <taxon>Viridiplantae</taxon>
        <taxon>Streptophyta</taxon>
        <taxon>Embryophyta</taxon>
        <taxon>Tracheophyta</taxon>
        <taxon>Spermatophyta</taxon>
        <taxon>Magnoliopsida</taxon>
        <taxon>Liliopsida</taxon>
        <taxon>Poales</taxon>
        <taxon>Poaceae</taxon>
        <taxon>PACMAD clade</taxon>
        <taxon>Chloridoideae</taxon>
        <taxon>Eragrostideae</taxon>
        <taxon>Eragrostidinae</taxon>
        <taxon>Eragrostis</taxon>
    </lineage>
</organism>
<feature type="non-terminal residue" evidence="2">
    <location>
        <position position="150"/>
    </location>
</feature>
<gene>
    <name evidence="2" type="ORF">EJB05_16912</name>
</gene>
<comment type="caution">
    <text evidence="2">The sequence shown here is derived from an EMBL/GenBank/DDBJ whole genome shotgun (WGS) entry which is preliminary data.</text>
</comment>
<evidence type="ECO:0000313" key="2">
    <source>
        <dbReference type="EMBL" id="TVU35044.1"/>
    </source>
</evidence>
<name>A0A5J9VI24_9POAL</name>